<evidence type="ECO:0000313" key="2">
    <source>
        <dbReference type="EMBL" id="KAK2082366.1"/>
    </source>
</evidence>
<sequence>MAHARLARRLNVNLQRADLDLELVILQIRGTQTTPAGRCLASVCSAPSSEKGNSKANRATSLPAGVLE</sequence>
<evidence type="ECO:0000313" key="3">
    <source>
        <dbReference type="Proteomes" id="UP001266305"/>
    </source>
</evidence>
<feature type="compositionally biased region" description="Polar residues" evidence="1">
    <location>
        <begin position="45"/>
        <end position="60"/>
    </location>
</feature>
<dbReference type="EMBL" id="JASSZA010000040">
    <property type="protein sequence ID" value="KAK2082366.1"/>
    <property type="molecule type" value="Genomic_DNA"/>
</dbReference>
<feature type="region of interest" description="Disordered" evidence="1">
    <location>
        <begin position="45"/>
        <end position="68"/>
    </location>
</feature>
<comment type="caution">
    <text evidence="2">The sequence shown here is derived from an EMBL/GenBank/DDBJ whole genome shotgun (WGS) entry which is preliminary data.</text>
</comment>
<proteinExistence type="predicted"/>
<reference evidence="2 3" key="1">
    <citation type="submission" date="2023-05" db="EMBL/GenBank/DDBJ databases">
        <title>B98-5 Cell Line De Novo Hybrid Assembly: An Optical Mapping Approach.</title>
        <authorList>
            <person name="Kananen K."/>
            <person name="Auerbach J.A."/>
            <person name="Kautto E."/>
            <person name="Blachly J.S."/>
        </authorList>
    </citation>
    <scope>NUCLEOTIDE SEQUENCE [LARGE SCALE GENOMIC DNA]</scope>
    <source>
        <strain evidence="2">B95-8</strain>
        <tissue evidence="2">Cell line</tissue>
    </source>
</reference>
<name>A0ABQ9TCC8_SAGOE</name>
<evidence type="ECO:0000256" key="1">
    <source>
        <dbReference type="SAM" id="MobiDB-lite"/>
    </source>
</evidence>
<accession>A0ABQ9TCC8</accession>
<keyword evidence="3" id="KW-1185">Reference proteome</keyword>
<protein>
    <submittedName>
        <fullName evidence="2">Uncharacterized protein</fullName>
    </submittedName>
</protein>
<organism evidence="2 3">
    <name type="scientific">Saguinus oedipus</name>
    <name type="common">Cotton-top tamarin</name>
    <name type="synonym">Oedipomidas oedipus</name>
    <dbReference type="NCBI Taxonomy" id="9490"/>
    <lineage>
        <taxon>Eukaryota</taxon>
        <taxon>Metazoa</taxon>
        <taxon>Chordata</taxon>
        <taxon>Craniata</taxon>
        <taxon>Vertebrata</taxon>
        <taxon>Euteleostomi</taxon>
        <taxon>Mammalia</taxon>
        <taxon>Eutheria</taxon>
        <taxon>Euarchontoglires</taxon>
        <taxon>Primates</taxon>
        <taxon>Haplorrhini</taxon>
        <taxon>Platyrrhini</taxon>
        <taxon>Cebidae</taxon>
        <taxon>Callitrichinae</taxon>
        <taxon>Saguinus</taxon>
    </lineage>
</organism>
<gene>
    <name evidence="2" type="ORF">P7K49_039824</name>
</gene>
<dbReference type="Proteomes" id="UP001266305">
    <property type="component" value="Unassembled WGS sequence"/>
</dbReference>